<gene>
    <name evidence="2" type="ORF">CEURO_LOCUS11214</name>
</gene>
<evidence type="ECO:0000256" key="1">
    <source>
        <dbReference type="SAM" id="MobiDB-lite"/>
    </source>
</evidence>
<accession>A0A9P0Z5S6</accession>
<evidence type="ECO:0000313" key="3">
    <source>
        <dbReference type="Proteomes" id="UP001152484"/>
    </source>
</evidence>
<dbReference type="EMBL" id="CAMAPE010000023">
    <property type="protein sequence ID" value="CAH9090349.1"/>
    <property type="molecule type" value="Genomic_DNA"/>
</dbReference>
<name>A0A9P0Z5S6_CUSEU</name>
<feature type="compositionally biased region" description="Low complexity" evidence="1">
    <location>
        <begin position="1"/>
        <end position="16"/>
    </location>
</feature>
<comment type="caution">
    <text evidence="2">The sequence shown here is derived from an EMBL/GenBank/DDBJ whole genome shotgun (WGS) entry which is preliminary data.</text>
</comment>
<protein>
    <submittedName>
        <fullName evidence="2">Uncharacterized protein</fullName>
    </submittedName>
</protein>
<reference evidence="2" key="1">
    <citation type="submission" date="2022-07" db="EMBL/GenBank/DDBJ databases">
        <authorList>
            <person name="Macas J."/>
            <person name="Novak P."/>
            <person name="Neumann P."/>
        </authorList>
    </citation>
    <scope>NUCLEOTIDE SEQUENCE</scope>
</reference>
<dbReference type="Proteomes" id="UP001152484">
    <property type="component" value="Unassembled WGS sequence"/>
</dbReference>
<proteinExistence type="predicted"/>
<feature type="region of interest" description="Disordered" evidence="1">
    <location>
        <begin position="1"/>
        <end position="84"/>
    </location>
</feature>
<evidence type="ECO:0000313" key="2">
    <source>
        <dbReference type="EMBL" id="CAH9090349.1"/>
    </source>
</evidence>
<organism evidence="2 3">
    <name type="scientific">Cuscuta europaea</name>
    <name type="common">European dodder</name>
    <dbReference type="NCBI Taxonomy" id="41803"/>
    <lineage>
        <taxon>Eukaryota</taxon>
        <taxon>Viridiplantae</taxon>
        <taxon>Streptophyta</taxon>
        <taxon>Embryophyta</taxon>
        <taxon>Tracheophyta</taxon>
        <taxon>Spermatophyta</taxon>
        <taxon>Magnoliopsida</taxon>
        <taxon>eudicotyledons</taxon>
        <taxon>Gunneridae</taxon>
        <taxon>Pentapetalae</taxon>
        <taxon>asterids</taxon>
        <taxon>lamiids</taxon>
        <taxon>Solanales</taxon>
        <taxon>Convolvulaceae</taxon>
        <taxon>Cuscuteae</taxon>
        <taxon>Cuscuta</taxon>
        <taxon>Cuscuta subgen. Cuscuta</taxon>
    </lineage>
</organism>
<dbReference type="AlphaFoldDB" id="A0A9P0Z5S6"/>
<sequence>MNQAIPQPQTTTQITIGDQGKENQPAGVTKDKWVAKQTLQITNGESGKGIMKDSFPSTSKPRDLDIHQPSASILKDDSGPVLMDIQDNKDTEEVYYDPKPEPGTHNDNLLDNENNSVDNALSGISLTNNRKVGSSVDDSQLQVLHQELEFDPEIAGKDYSSDGGNPKQREDIQSWKEALPDIIKRVNFVVKQKEKQEANMEANISNPSDEEARFMVVTRKGLLGSS</sequence>
<keyword evidence="3" id="KW-1185">Reference proteome</keyword>